<name>A0A1E8CKQ3_9GAMM</name>
<feature type="domain" description="AB hydrolase-1" evidence="2">
    <location>
        <begin position="14"/>
        <end position="245"/>
    </location>
</feature>
<dbReference type="PRINTS" id="PR00111">
    <property type="entry name" value="ABHYDROLASE"/>
</dbReference>
<dbReference type="Gene3D" id="3.40.50.1820">
    <property type="entry name" value="alpha/beta hydrolase"/>
    <property type="match status" value="1"/>
</dbReference>
<dbReference type="InterPro" id="IPR000639">
    <property type="entry name" value="Epox_hydrolase-like"/>
</dbReference>
<evidence type="ECO:0000259" key="2">
    <source>
        <dbReference type="Pfam" id="PF00561"/>
    </source>
</evidence>
<dbReference type="InterPro" id="IPR029058">
    <property type="entry name" value="AB_hydrolase_fold"/>
</dbReference>
<dbReference type="SUPFAM" id="SSF53474">
    <property type="entry name" value="alpha/beta-Hydrolases"/>
    <property type="match status" value="1"/>
</dbReference>
<dbReference type="GO" id="GO:0016787">
    <property type="term" value="F:hydrolase activity"/>
    <property type="evidence" value="ECO:0007669"/>
    <property type="project" value="UniProtKB-KW"/>
</dbReference>
<gene>
    <name evidence="3" type="ORF">PHACT_06595</name>
</gene>
<keyword evidence="4" id="KW-1185">Reference proteome</keyword>
<sequence length="268" mass="30171">MKLNFRRNGETGEPLLILHGLFGSLSNWAWHSRKLADHYTVYALDLRNHGGSPHDDAMSYPVMAQDVLAFMEDQGLESAHVLGHSMGGKVAMQLAMDHPGRIRRLVIADIAPVKYGGERGEHDEIFDGMCALDVEALTSRSQAEQQLASWVEDEVVRQFLLSNLTRDSEGNYSWRINLPVLRDSYPALRDKPESDGVFDGDVLFIRGDLSDYINTSHRDETLRHFPRATIKTLMQAGHWLHAEKPETFNRLVLDFLSENSSGKPQASS</sequence>
<dbReference type="Pfam" id="PF00561">
    <property type="entry name" value="Abhydrolase_1"/>
    <property type="match status" value="1"/>
</dbReference>
<dbReference type="PANTHER" id="PTHR46118">
    <property type="entry name" value="PROTEIN ABHD11"/>
    <property type="match status" value="1"/>
</dbReference>
<protein>
    <recommendedName>
        <fullName evidence="2">AB hydrolase-1 domain-containing protein</fullName>
    </recommendedName>
</protein>
<proteinExistence type="predicted"/>
<keyword evidence="1" id="KW-0378">Hydrolase</keyword>
<dbReference type="Proteomes" id="UP000175669">
    <property type="component" value="Unassembled WGS sequence"/>
</dbReference>
<dbReference type="InterPro" id="IPR000073">
    <property type="entry name" value="AB_hydrolase_1"/>
</dbReference>
<dbReference type="RefSeq" id="WP_070116456.1">
    <property type="nucleotide sequence ID" value="NZ_CAXATG010000001.1"/>
</dbReference>
<accession>A0A1E8CKQ3</accession>
<comment type="caution">
    <text evidence="3">The sequence shown here is derived from an EMBL/GenBank/DDBJ whole genome shotgun (WGS) entry which is preliminary data.</text>
</comment>
<dbReference type="PRINTS" id="PR00412">
    <property type="entry name" value="EPOXHYDRLASE"/>
</dbReference>
<dbReference type="EMBL" id="MASR01000001">
    <property type="protein sequence ID" value="OFE12847.1"/>
    <property type="molecule type" value="Genomic_DNA"/>
</dbReference>
<dbReference type="PANTHER" id="PTHR46118:SF4">
    <property type="entry name" value="PROTEIN ABHD11"/>
    <property type="match status" value="1"/>
</dbReference>
<evidence type="ECO:0000313" key="3">
    <source>
        <dbReference type="EMBL" id="OFE12847.1"/>
    </source>
</evidence>
<dbReference type="OrthoDB" id="9808398at2"/>
<reference evidence="4" key="1">
    <citation type="submission" date="2016-07" db="EMBL/GenBank/DDBJ databases">
        <authorList>
            <person name="Florea S."/>
            <person name="Webb J.S."/>
            <person name="Jaromczyk J."/>
            <person name="Schardl C.L."/>
        </authorList>
    </citation>
    <scope>NUCLEOTIDE SEQUENCE [LARGE SCALE GENOMIC DNA]</scope>
    <source>
        <strain evidence="4">KCTC 42131</strain>
    </source>
</reference>
<dbReference type="STRING" id="1524254.PHACT_06595"/>
<evidence type="ECO:0000256" key="1">
    <source>
        <dbReference type="ARBA" id="ARBA00022801"/>
    </source>
</evidence>
<evidence type="ECO:0000313" key="4">
    <source>
        <dbReference type="Proteomes" id="UP000175669"/>
    </source>
</evidence>
<organism evidence="3 4">
    <name type="scientific">Pseudohongiella acticola</name>
    <dbReference type="NCBI Taxonomy" id="1524254"/>
    <lineage>
        <taxon>Bacteria</taxon>
        <taxon>Pseudomonadati</taxon>
        <taxon>Pseudomonadota</taxon>
        <taxon>Gammaproteobacteria</taxon>
        <taxon>Pseudomonadales</taxon>
        <taxon>Pseudohongiellaceae</taxon>
        <taxon>Pseudohongiella</taxon>
    </lineage>
</organism>
<dbReference type="AlphaFoldDB" id="A0A1E8CKQ3"/>